<proteinExistence type="inferred from homology"/>
<keyword evidence="7" id="KW-0413">Isomerase</keyword>
<evidence type="ECO:0000256" key="3">
    <source>
        <dbReference type="ARBA" id="ARBA00004947"/>
    </source>
</evidence>
<dbReference type="Gene3D" id="3.40.50.720">
    <property type="entry name" value="NAD(P)-binding Rossmann-like Domain"/>
    <property type="match status" value="1"/>
</dbReference>
<evidence type="ECO:0000256" key="7">
    <source>
        <dbReference type="ARBA" id="ARBA00023235"/>
    </source>
</evidence>
<evidence type="ECO:0000256" key="9">
    <source>
        <dbReference type="ARBA" id="ARBA00037955"/>
    </source>
</evidence>
<dbReference type="OrthoDB" id="9402762at2759"/>
<reference evidence="12" key="1">
    <citation type="submission" date="2021-06" db="EMBL/GenBank/DDBJ databases">
        <authorList>
            <person name="Kallberg Y."/>
            <person name="Tangrot J."/>
            <person name="Rosling A."/>
        </authorList>
    </citation>
    <scope>NUCLEOTIDE SEQUENCE</scope>
    <source>
        <strain evidence="12">IN212</strain>
    </source>
</reference>
<dbReference type="Gene3D" id="3.90.25.10">
    <property type="entry name" value="UDP-galactose 4-epimerase, domain 1"/>
    <property type="match status" value="2"/>
</dbReference>
<dbReference type="PANTHER" id="PTHR43725:SF47">
    <property type="entry name" value="UDP-GLUCOSE 4-EPIMERASE"/>
    <property type="match status" value="1"/>
</dbReference>
<evidence type="ECO:0000256" key="5">
    <source>
        <dbReference type="ARBA" id="ARBA00023027"/>
    </source>
</evidence>
<comment type="function">
    <text evidence="8">Mutarotase converts alpha-aldose to the beta-anomer. It is active on D-glucose, L-arabinose, D-xylose, D-galactose, maltose and lactose.</text>
</comment>
<keyword evidence="5" id="KW-0520">NAD</keyword>
<gene>
    <name evidence="12" type="ORF">RFULGI_LOCUS7246</name>
</gene>
<dbReference type="AlphaFoldDB" id="A0A9N9CXB7"/>
<evidence type="ECO:0000256" key="1">
    <source>
        <dbReference type="ARBA" id="ARBA00000083"/>
    </source>
</evidence>
<comment type="catalytic activity">
    <reaction evidence="1">
        <text>UDP-alpha-D-glucose = UDP-alpha-D-galactose</text>
        <dbReference type="Rhea" id="RHEA:22168"/>
        <dbReference type="ChEBI" id="CHEBI:58885"/>
        <dbReference type="ChEBI" id="CHEBI:66914"/>
        <dbReference type="EC" id="5.1.3.2"/>
    </reaction>
</comment>
<dbReference type="GO" id="GO:0005829">
    <property type="term" value="C:cytosol"/>
    <property type="evidence" value="ECO:0007669"/>
    <property type="project" value="TreeGrafter"/>
</dbReference>
<evidence type="ECO:0000259" key="11">
    <source>
        <dbReference type="Pfam" id="PF01370"/>
    </source>
</evidence>
<dbReference type="PANTHER" id="PTHR43725">
    <property type="entry name" value="UDP-GLUCOSE 4-EPIMERASE"/>
    <property type="match status" value="1"/>
</dbReference>
<dbReference type="GO" id="GO:0006012">
    <property type="term" value="P:galactose metabolic process"/>
    <property type="evidence" value="ECO:0007669"/>
    <property type="project" value="UniProtKB-KW"/>
</dbReference>
<protein>
    <submittedName>
        <fullName evidence="12">4307_t:CDS:1</fullName>
    </submittedName>
</protein>
<comment type="cofactor">
    <cofactor evidence="2">
        <name>NAD(+)</name>
        <dbReference type="ChEBI" id="CHEBI:57540"/>
    </cofactor>
</comment>
<evidence type="ECO:0000256" key="8">
    <source>
        <dbReference type="ARBA" id="ARBA00037676"/>
    </source>
</evidence>
<name>A0A9N9CXB7_9GLOM</name>
<evidence type="ECO:0000256" key="10">
    <source>
        <dbReference type="ARBA" id="ARBA00038238"/>
    </source>
</evidence>
<organism evidence="12 13">
    <name type="scientific">Racocetra fulgida</name>
    <dbReference type="NCBI Taxonomy" id="60492"/>
    <lineage>
        <taxon>Eukaryota</taxon>
        <taxon>Fungi</taxon>
        <taxon>Fungi incertae sedis</taxon>
        <taxon>Mucoromycota</taxon>
        <taxon>Glomeromycotina</taxon>
        <taxon>Glomeromycetes</taxon>
        <taxon>Diversisporales</taxon>
        <taxon>Gigasporaceae</taxon>
        <taxon>Racocetra</taxon>
    </lineage>
</organism>
<dbReference type="Pfam" id="PF01370">
    <property type="entry name" value="Epimerase"/>
    <property type="match status" value="1"/>
</dbReference>
<dbReference type="SUPFAM" id="SSF51735">
    <property type="entry name" value="NAD(P)-binding Rossmann-fold domains"/>
    <property type="match status" value="1"/>
</dbReference>
<evidence type="ECO:0000313" key="13">
    <source>
        <dbReference type="Proteomes" id="UP000789396"/>
    </source>
</evidence>
<dbReference type="GO" id="GO:0003978">
    <property type="term" value="F:UDP-glucose 4-epimerase activity"/>
    <property type="evidence" value="ECO:0007669"/>
    <property type="project" value="UniProtKB-EC"/>
</dbReference>
<evidence type="ECO:0000313" key="12">
    <source>
        <dbReference type="EMBL" id="CAG8617996.1"/>
    </source>
</evidence>
<evidence type="ECO:0000256" key="2">
    <source>
        <dbReference type="ARBA" id="ARBA00001911"/>
    </source>
</evidence>
<evidence type="ECO:0000256" key="4">
    <source>
        <dbReference type="ARBA" id="ARBA00005028"/>
    </source>
</evidence>
<feature type="domain" description="NAD-dependent epimerase/dehydratase" evidence="11">
    <location>
        <begin position="43"/>
        <end position="175"/>
    </location>
</feature>
<accession>A0A9N9CXB7</accession>
<comment type="similarity">
    <text evidence="10">In the C-terminal section; belongs to the aldose epimerase family.</text>
</comment>
<dbReference type="InterPro" id="IPR001509">
    <property type="entry name" value="Epimerase_deHydtase"/>
</dbReference>
<evidence type="ECO:0000256" key="6">
    <source>
        <dbReference type="ARBA" id="ARBA00023144"/>
    </source>
</evidence>
<keyword evidence="6" id="KW-0299">Galactose metabolism</keyword>
<dbReference type="EMBL" id="CAJVPZ010010261">
    <property type="protein sequence ID" value="CAG8617996.1"/>
    <property type="molecule type" value="Genomic_DNA"/>
</dbReference>
<keyword evidence="13" id="KW-1185">Reference proteome</keyword>
<keyword evidence="6" id="KW-0119">Carbohydrate metabolism</keyword>
<comment type="similarity">
    <text evidence="9">In the N-terminal section; belongs to the NAD(P)-dependent epimerase/dehydratase family.</text>
</comment>
<dbReference type="InterPro" id="IPR036291">
    <property type="entry name" value="NAD(P)-bd_dom_sf"/>
</dbReference>
<feature type="non-terminal residue" evidence="12">
    <location>
        <position position="312"/>
    </location>
</feature>
<comment type="pathway">
    <text evidence="3">Carbohydrate metabolism; galactose metabolism.</text>
</comment>
<comment type="pathway">
    <text evidence="4">Carbohydrate metabolism; hexose metabolism.</text>
</comment>
<dbReference type="Proteomes" id="UP000789396">
    <property type="component" value="Unassembled WGS sequence"/>
</dbReference>
<sequence>HQNRQQNRRQTIENNINISTFEPTETRMENLDNKKSCPHDGYVLVTGGAGYIGSHTVLELLICGYNVIVIDNLSNACEESLIRVQKLARRPLKFYHANILDEKTLIPIFEKYNIWAVLHFAALKAVGESTKIPLDYYWNNVTGSLSLFRIMERFGVYNIVFSSSATVYGAHPSGIIGENPRGIPNNLMPYVSQVVQGRLPFVNIFGGDYDTVDGTAYNLGTGVGYSVLEIIQAMSKACGKEIPYKITKRRPGDIGVVTADASLANVELGWYPKYNLDHMCQDLWRWIESNPLGYPEPSNEAKQTLQKNVNLI</sequence>
<comment type="caution">
    <text evidence="12">The sequence shown here is derived from an EMBL/GenBank/DDBJ whole genome shotgun (WGS) entry which is preliminary data.</text>
</comment>